<dbReference type="GO" id="GO:0004601">
    <property type="term" value="F:peroxidase activity"/>
    <property type="evidence" value="ECO:0007669"/>
    <property type="project" value="UniProtKB-KW"/>
</dbReference>
<evidence type="ECO:0000256" key="6">
    <source>
        <dbReference type="ARBA" id="ARBA00022767"/>
    </source>
</evidence>
<keyword evidence="6" id="KW-0925">Oxylipin biosynthesis</keyword>
<dbReference type="PROSITE" id="PS50292">
    <property type="entry name" value="PEROXIDASE_3"/>
    <property type="match status" value="1"/>
</dbReference>
<keyword evidence="10" id="KW-0560">Oxidoreductase</keyword>
<evidence type="ECO:0000256" key="13">
    <source>
        <dbReference type="ARBA" id="ARBA00023160"/>
    </source>
</evidence>
<evidence type="ECO:0000256" key="3">
    <source>
        <dbReference type="ARBA" id="ARBA00022559"/>
    </source>
</evidence>
<dbReference type="EMBL" id="JMSE01001277">
    <property type="protein sequence ID" value="KDN62986.1"/>
    <property type="molecule type" value="Genomic_DNA"/>
</dbReference>
<protein>
    <recommendedName>
        <fullName evidence="18">Heme peroxidase</fullName>
    </recommendedName>
</protein>
<evidence type="ECO:0000256" key="2">
    <source>
        <dbReference type="ARBA" id="ARBA00022516"/>
    </source>
</evidence>
<evidence type="ECO:0000256" key="4">
    <source>
        <dbReference type="ARBA" id="ARBA00022617"/>
    </source>
</evidence>
<keyword evidence="2" id="KW-0444">Lipid biosynthesis</keyword>
<evidence type="ECO:0008006" key="18">
    <source>
        <dbReference type="Google" id="ProtNLM"/>
    </source>
</evidence>
<dbReference type="Proteomes" id="UP000027238">
    <property type="component" value="Unassembled WGS sequence"/>
</dbReference>
<accession>A0A066XB44</accession>
<dbReference type="GO" id="GO:0031408">
    <property type="term" value="P:oxylipin biosynthetic process"/>
    <property type="evidence" value="ECO:0007669"/>
    <property type="project" value="UniProtKB-KW"/>
</dbReference>
<dbReference type="STRING" id="1173701.A0A066XB44"/>
<comment type="caution">
    <text evidence="16">The sequence shown here is derived from an EMBL/GenBank/DDBJ whole genome shotgun (WGS) entry which is preliminary data.</text>
</comment>
<evidence type="ECO:0000313" key="17">
    <source>
        <dbReference type="Proteomes" id="UP000027238"/>
    </source>
</evidence>
<dbReference type="PANTHER" id="PTHR11903">
    <property type="entry name" value="PROSTAGLANDIN G/H SYNTHASE"/>
    <property type="match status" value="1"/>
</dbReference>
<reference evidence="17" key="1">
    <citation type="journal article" date="2014" name="Genome Announc.">
        <title>Draft genome sequence of Colletotrichum sublineola, a destructive pathogen of cultivated sorghum.</title>
        <authorList>
            <person name="Baroncelli R."/>
            <person name="Sanz-Martin J.M."/>
            <person name="Rech G.E."/>
            <person name="Sukno S.A."/>
            <person name="Thon M.R."/>
        </authorList>
    </citation>
    <scope>NUCLEOTIDE SEQUENCE [LARGE SCALE GENOMIC DNA]</scope>
    <source>
        <strain evidence="17">TX430BB</strain>
    </source>
</reference>
<dbReference type="AlphaFoldDB" id="A0A066XB44"/>
<keyword evidence="8" id="KW-0276">Fatty acid metabolism</keyword>
<dbReference type="GO" id="GO:0016702">
    <property type="term" value="F:oxidoreductase activity, acting on single donors with incorporation of molecular oxygen, incorporation of two atoms of oxygen"/>
    <property type="evidence" value="ECO:0007669"/>
    <property type="project" value="TreeGrafter"/>
</dbReference>
<evidence type="ECO:0000256" key="10">
    <source>
        <dbReference type="ARBA" id="ARBA00023002"/>
    </source>
</evidence>
<keyword evidence="9" id="KW-0223">Dioxygenase</keyword>
<dbReference type="InterPro" id="IPR050783">
    <property type="entry name" value="Oxylipin_biosynth_metab"/>
</dbReference>
<gene>
    <name evidence="16" type="ORF">CSUB01_09305</name>
</gene>
<keyword evidence="7" id="KW-0611">Plant defense</keyword>
<comment type="cofactor">
    <cofactor evidence="1">
        <name>Ca(2+)</name>
        <dbReference type="ChEBI" id="CHEBI:29108"/>
    </cofactor>
</comment>
<feature type="binding site" description="axial binding residue" evidence="14">
    <location>
        <position position="415"/>
    </location>
    <ligand>
        <name>heme b</name>
        <dbReference type="ChEBI" id="CHEBI:60344"/>
    </ligand>
    <ligandPart>
        <name>Fe</name>
        <dbReference type="ChEBI" id="CHEBI:18248"/>
    </ligandPart>
</feature>
<dbReference type="GO" id="GO:0006979">
    <property type="term" value="P:response to oxidative stress"/>
    <property type="evidence" value="ECO:0007669"/>
    <property type="project" value="InterPro"/>
</dbReference>
<dbReference type="eggNOG" id="KOG2408">
    <property type="taxonomic scope" value="Eukaryota"/>
</dbReference>
<evidence type="ECO:0000256" key="7">
    <source>
        <dbReference type="ARBA" id="ARBA00022821"/>
    </source>
</evidence>
<feature type="region of interest" description="Disordered" evidence="15">
    <location>
        <begin position="123"/>
        <end position="142"/>
    </location>
</feature>
<keyword evidence="13" id="KW-0275">Fatty acid biosynthesis</keyword>
<dbReference type="GO" id="GO:0046872">
    <property type="term" value="F:metal ion binding"/>
    <property type="evidence" value="ECO:0007669"/>
    <property type="project" value="UniProtKB-KW"/>
</dbReference>
<proteinExistence type="predicted"/>
<dbReference type="GO" id="GO:0020037">
    <property type="term" value="F:heme binding"/>
    <property type="evidence" value="ECO:0007669"/>
    <property type="project" value="InterPro"/>
</dbReference>
<dbReference type="OrthoDB" id="823504at2759"/>
<dbReference type="InterPro" id="IPR010255">
    <property type="entry name" value="Haem_peroxidase_sf"/>
</dbReference>
<evidence type="ECO:0000256" key="14">
    <source>
        <dbReference type="PIRSR" id="PIRSR619791-2"/>
    </source>
</evidence>
<name>A0A066XB44_COLSU</name>
<dbReference type="SUPFAM" id="SSF48113">
    <property type="entry name" value="Heme-dependent peroxidases"/>
    <property type="match status" value="1"/>
</dbReference>
<evidence type="ECO:0000256" key="12">
    <source>
        <dbReference type="ARBA" id="ARBA00023098"/>
    </source>
</evidence>
<evidence type="ECO:0000313" key="16">
    <source>
        <dbReference type="EMBL" id="KDN62986.1"/>
    </source>
</evidence>
<keyword evidence="4 14" id="KW-0349">Heme</keyword>
<sequence>MTSKVIEGTLAVAKRSYANFMKFIAMVMKQLEPVFKFLYIFFWKIVNLFVHWHKLPTWFAVFNLLALRIELREKNLYDTYPNPADQGTKEECPMKDTKFISSRNSDGKFNDLDRPRMGCANMRFGRNIPRNRGKAPTDEELLHPNPRRISEKILARPKGGFQPATIVNLLAAAWIQFEVHGWAQHIPDTRKDTRVTVPLPAGDDWEGKMKVNRTKQAARKKEDGDMPPAYENEVTHWWDASQIYGSSEADTEKLRAQCASNKGQLAVTSSGGQTFLPRNSNGIPETGFSENWWLGLELLHTLFALEHNAIAEQLQLSNPTWSSDQIFDTARMINAALMAKIHTVEWTPAILKHPALQIGMSANWWGLLGEKLWHVFGRIGNNKSEVLSGIPGSDVDHDGAPYSLTEEFVSVYRLHPLIPDNIAFFKVKDGKHQATLPMKDVSFESARKPLEKPKSGPEAVNGTNSGLNLNFADVFYSFGVNYPGAIRARNTPDFLRDLNIPGDKYFKNGRHVDMGTIDILRDRERGVPRYNEFRKLFHMPPAKTFIGLTGGDRKLAADLEEVYEGKIDDVDLLVGTLCEPLPEGFGFSDTAFRVFILMASRRIKSDRFLAGDGWCPEVYTREGMKWVQENTMKDVLCRHFPELAAPLHDVENAFAPWTKVGETEKYEGVETLDPAKKARNNSKKACA</sequence>
<keyword evidence="11 14" id="KW-0408">Iron</keyword>
<keyword evidence="3" id="KW-0575">Peroxidase</keyword>
<dbReference type="CDD" id="cd09818">
    <property type="entry name" value="PIOX_like"/>
    <property type="match status" value="1"/>
</dbReference>
<dbReference type="InterPro" id="IPR037120">
    <property type="entry name" value="Haem_peroxidase_sf_animal"/>
</dbReference>
<dbReference type="Pfam" id="PF03098">
    <property type="entry name" value="An_peroxidase"/>
    <property type="match status" value="1"/>
</dbReference>
<organism evidence="16 17">
    <name type="scientific">Colletotrichum sublineola</name>
    <name type="common">Sorghum anthracnose fungus</name>
    <dbReference type="NCBI Taxonomy" id="1173701"/>
    <lineage>
        <taxon>Eukaryota</taxon>
        <taxon>Fungi</taxon>
        <taxon>Dikarya</taxon>
        <taxon>Ascomycota</taxon>
        <taxon>Pezizomycotina</taxon>
        <taxon>Sordariomycetes</taxon>
        <taxon>Hypocreomycetidae</taxon>
        <taxon>Glomerellales</taxon>
        <taxon>Glomerellaceae</taxon>
        <taxon>Colletotrichum</taxon>
        <taxon>Colletotrichum graminicola species complex</taxon>
    </lineage>
</organism>
<dbReference type="GO" id="GO:0006633">
    <property type="term" value="P:fatty acid biosynthetic process"/>
    <property type="evidence" value="ECO:0007669"/>
    <property type="project" value="UniProtKB-KW"/>
</dbReference>
<keyword evidence="17" id="KW-1185">Reference proteome</keyword>
<evidence type="ECO:0000256" key="9">
    <source>
        <dbReference type="ARBA" id="ARBA00022964"/>
    </source>
</evidence>
<keyword evidence="5 14" id="KW-0479">Metal-binding</keyword>
<dbReference type="InterPro" id="IPR019791">
    <property type="entry name" value="Haem_peroxidase_animal"/>
</dbReference>
<dbReference type="PANTHER" id="PTHR11903:SF11">
    <property type="entry name" value="ALPHA-DIOXYGENASE 1"/>
    <property type="match status" value="1"/>
</dbReference>
<evidence type="ECO:0000256" key="11">
    <source>
        <dbReference type="ARBA" id="ARBA00023004"/>
    </source>
</evidence>
<dbReference type="OMA" id="AFAPWTK"/>
<evidence type="ECO:0000256" key="15">
    <source>
        <dbReference type="SAM" id="MobiDB-lite"/>
    </source>
</evidence>
<evidence type="ECO:0000256" key="5">
    <source>
        <dbReference type="ARBA" id="ARBA00022723"/>
    </source>
</evidence>
<evidence type="ECO:0000256" key="8">
    <source>
        <dbReference type="ARBA" id="ARBA00022832"/>
    </source>
</evidence>
<dbReference type="HOGENOM" id="CLU_033051_0_0_1"/>
<evidence type="ECO:0000256" key="1">
    <source>
        <dbReference type="ARBA" id="ARBA00001913"/>
    </source>
</evidence>
<dbReference type="InterPro" id="IPR034815">
    <property type="entry name" value="A_dioxygenase"/>
</dbReference>
<dbReference type="Gene3D" id="1.10.640.10">
    <property type="entry name" value="Haem peroxidase domain superfamily, animal type"/>
    <property type="match status" value="1"/>
</dbReference>
<keyword evidence="12" id="KW-0443">Lipid metabolism</keyword>
<dbReference type="GO" id="GO:0006952">
    <property type="term" value="P:defense response"/>
    <property type="evidence" value="ECO:0007669"/>
    <property type="project" value="UniProtKB-KW"/>
</dbReference>